<protein>
    <submittedName>
        <fullName evidence="1">Uncharacterized protein</fullName>
    </submittedName>
</protein>
<organism evidence="1 2">
    <name type="scientific">Mordavella massiliensis</name>
    <dbReference type="NCBI Taxonomy" id="1871024"/>
    <lineage>
        <taxon>Bacteria</taxon>
        <taxon>Bacillati</taxon>
        <taxon>Bacillota</taxon>
        <taxon>Clostridia</taxon>
        <taxon>Eubacteriales</taxon>
        <taxon>Clostridiaceae</taxon>
        <taxon>Mordavella</taxon>
    </lineage>
</organism>
<sequence length="101" mass="11962">MTIPDIRYIHGRMALGEINDIHRFSNSIRLLAFDGLDSSVYQSRNFLLSETYPYMKQIAIMMPDAKMVENRPHYNVLWHCANKLIRVIWKMLTDNVEFNLD</sequence>
<accession>A0A939BCU6</accession>
<name>A0A939BCU6_9CLOT</name>
<evidence type="ECO:0000313" key="1">
    <source>
        <dbReference type="EMBL" id="MBM6827979.1"/>
    </source>
</evidence>
<keyword evidence="2" id="KW-1185">Reference proteome</keyword>
<reference evidence="1" key="1">
    <citation type="submission" date="2020-08" db="EMBL/GenBank/DDBJ databases">
        <authorList>
            <person name="Cejkova D."/>
            <person name="Kubasova T."/>
            <person name="Jahodarova E."/>
            <person name="Rychlik I."/>
        </authorList>
    </citation>
    <scope>NUCLEOTIDE SEQUENCE</scope>
    <source>
        <strain evidence="1">An420c</strain>
    </source>
</reference>
<gene>
    <name evidence="1" type="ORF">H6A13_12980</name>
</gene>
<evidence type="ECO:0000313" key="2">
    <source>
        <dbReference type="Proteomes" id="UP000713880"/>
    </source>
</evidence>
<dbReference type="RefSeq" id="WP_204909941.1">
    <property type="nucleotide sequence ID" value="NZ_JACJLV010000105.1"/>
</dbReference>
<dbReference type="Proteomes" id="UP000713880">
    <property type="component" value="Unassembled WGS sequence"/>
</dbReference>
<comment type="caution">
    <text evidence="1">The sequence shown here is derived from an EMBL/GenBank/DDBJ whole genome shotgun (WGS) entry which is preliminary data.</text>
</comment>
<proteinExistence type="predicted"/>
<reference evidence="1" key="2">
    <citation type="journal article" date="2021" name="Sci. Rep.">
        <title>The distribution of antibiotic resistance genes in chicken gut microbiota commensals.</title>
        <authorList>
            <person name="Juricova H."/>
            <person name="Matiasovicova J."/>
            <person name="Kubasova T."/>
            <person name="Cejkova D."/>
            <person name="Rychlik I."/>
        </authorList>
    </citation>
    <scope>NUCLEOTIDE SEQUENCE</scope>
    <source>
        <strain evidence="1">An420c</strain>
    </source>
</reference>
<dbReference type="EMBL" id="JACJLV010000105">
    <property type="protein sequence ID" value="MBM6827979.1"/>
    <property type="molecule type" value="Genomic_DNA"/>
</dbReference>
<dbReference type="AlphaFoldDB" id="A0A939BCU6"/>